<dbReference type="AlphaFoldDB" id="A0AAU8CC53"/>
<gene>
    <name evidence="2" type="ORF">ABSL23_12465</name>
</gene>
<dbReference type="EMBL" id="CP159204">
    <property type="protein sequence ID" value="XCF16043.1"/>
    <property type="molecule type" value="Genomic_DNA"/>
</dbReference>
<keyword evidence="1" id="KW-0812">Transmembrane</keyword>
<keyword evidence="1" id="KW-1133">Transmembrane helix</keyword>
<name>A0AAU8CC53_9EURY</name>
<sequence length="63" mass="6771">MVKYVGMFAVARLTAGVVLAIVPKSYFHRPTVLSTFAELALVVASLYVGLVAVNRVEAAVFED</sequence>
<accession>A0AAU8CC53</accession>
<feature type="transmembrane region" description="Helical" evidence="1">
    <location>
        <begin position="36"/>
        <end position="53"/>
    </location>
</feature>
<proteinExistence type="predicted"/>
<reference evidence="2" key="1">
    <citation type="submission" date="2024-06" db="EMBL/GenBank/DDBJ databases">
        <title>Genome Sequence of an extremely halophilic archaeon isolated from Permian era halite, Salado Formation, Carlsbad, New Mexico: Halobacterium sp. strain NMX12-1.</title>
        <authorList>
            <person name="Sotoa L."/>
            <person name="DasSarma P."/>
            <person name="Anton B.P."/>
            <person name="Vincze T."/>
            <person name="Verma I."/>
            <person name="Eralp B."/>
            <person name="Powers D.W."/>
            <person name="Dozier B.L."/>
            <person name="Roberts R.J."/>
            <person name="DasSarma S."/>
        </authorList>
    </citation>
    <scope>NUCLEOTIDE SEQUENCE</scope>
    <source>
        <strain evidence="2">NMX12-1</strain>
    </source>
</reference>
<keyword evidence="1" id="KW-0472">Membrane</keyword>
<dbReference type="KEGG" id="hanx:ABSL23_12465"/>
<evidence type="ECO:0000313" key="2">
    <source>
        <dbReference type="EMBL" id="XCF16043.1"/>
    </source>
</evidence>
<dbReference type="RefSeq" id="WP_353633953.1">
    <property type="nucleotide sequence ID" value="NZ_CP159204.1"/>
</dbReference>
<evidence type="ECO:0000256" key="1">
    <source>
        <dbReference type="SAM" id="Phobius"/>
    </source>
</evidence>
<protein>
    <submittedName>
        <fullName evidence="2">Uncharacterized protein</fullName>
    </submittedName>
</protein>
<dbReference type="GeneID" id="91109975"/>
<organism evidence="2">
    <name type="scientific">Halobacterium sp. NMX12-1</name>
    <dbReference type="NCBI Taxonomy" id="3166650"/>
    <lineage>
        <taxon>Archaea</taxon>
        <taxon>Methanobacteriati</taxon>
        <taxon>Methanobacteriota</taxon>
        <taxon>Stenosarchaea group</taxon>
        <taxon>Halobacteria</taxon>
        <taxon>Halobacteriales</taxon>
        <taxon>Halobacteriaceae</taxon>
        <taxon>Halobacterium</taxon>
    </lineage>
</organism>